<organism evidence="2 3">
    <name type="scientific">Saliphagus infecundisoli</name>
    <dbReference type="NCBI Taxonomy" id="1849069"/>
    <lineage>
        <taxon>Archaea</taxon>
        <taxon>Methanobacteriati</taxon>
        <taxon>Methanobacteriota</taxon>
        <taxon>Stenosarchaea group</taxon>
        <taxon>Halobacteria</taxon>
        <taxon>Halobacteriales</taxon>
        <taxon>Natrialbaceae</taxon>
        <taxon>Saliphagus</taxon>
    </lineage>
</organism>
<comment type="similarity">
    <text evidence="1">Belongs to the DegT/DnrJ/EryC1 family.</text>
</comment>
<dbReference type="InterPro" id="IPR015422">
    <property type="entry name" value="PyrdxlP-dep_Trfase_small"/>
</dbReference>
<sequence>MTDTLAIHDGPSAVTAADDGIFDWPIITEEDEETALSVLREGRMSDTDITKRFEAEYADWQGTEYALGYNNGTASLQGAMYGVGVGVGDEVVGPTITYWAAMLPCLELGATPVFADVDPETLCVDPESVAERVTENTAAIVVVHNYGHPADMDAIMEISRDHDIPVIEDVSHAHGGQYNGEALGTIGDVGAMSMMARKSFAIGEAGMLVTDDHSIYERAVAYSHYSRHSEVLESEDLAKYAGLPFGGKKHRMHQISAAVGRVQLEYYDERMAEIQKAMHRFWDRLEDVPGLRPHRIESEGSTMGGWYAPKGIYVPEELDGLPVERFAEAVVAEGSQCRKGCNSALHEHPLLDDADIYGHGTPTRIANAARDVRETDTDLPAAEGIQERCFAVPWFKQYRPEVIDQHAAAFRKVAENHEALLETA</sequence>
<dbReference type="GO" id="GO:0008483">
    <property type="term" value="F:transaminase activity"/>
    <property type="evidence" value="ECO:0007669"/>
    <property type="project" value="UniProtKB-KW"/>
</dbReference>
<dbReference type="Gene3D" id="3.40.640.10">
    <property type="entry name" value="Type I PLP-dependent aspartate aminotransferase-like (Major domain)"/>
    <property type="match status" value="1"/>
</dbReference>
<dbReference type="PIRSF" id="PIRSF000390">
    <property type="entry name" value="PLP_StrS"/>
    <property type="match status" value="1"/>
</dbReference>
<reference evidence="2 3" key="1">
    <citation type="journal article" date="2019" name="Int. J. Syst. Evol. Microbiol.">
        <title>The Global Catalogue of Microorganisms (GCM) 10K type strain sequencing project: providing services to taxonomists for standard genome sequencing and annotation.</title>
        <authorList>
            <consortium name="The Broad Institute Genomics Platform"/>
            <consortium name="The Broad Institute Genome Sequencing Center for Infectious Disease"/>
            <person name="Wu L."/>
            <person name="Ma J."/>
        </authorList>
    </citation>
    <scope>NUCLEOTIDE SEQUENCE [LARGE SCALE GENOMIC DNA]</scope>
    <source>
        <strain evidence="2 3">CGMCC 1.15824</strain>
    </source>
</reference>
<dbReference type="InterPro" id="IPR015421">
    <property type="entry name" value="PyrdxlP-dep_Trfase_major"/>
</dbReference>
<gene>
    <name evidence="2" type="ORF">ACFPFO_01630</name>
</gene>
<dbReference type="InterPro" id="IPR015424">
    <property type="entry name" value="PyrdxlP-dep_Trfase"/>
</dbReference>
<proteinExistence type="inferred from homology"/>
<evidence type="ECO:0000313" key="2">
    <source>
        <dbReference type="EMBL" id="MFC4986496.1"/>
    </source>
</evidence>
<keyword evidence="1" id="KW-0663">Pyridoxal phosphate</keyword>
<accession>A0ABD5Q9S7</accession>
<keyword evidence="2" id="KW-0032">Aminotransferase</keyword>
<dbReference type="PANTHER" id="PTHR30244">
    <property type="entry name" value="TRANSAMINASE"/>
    <property type="match status" value="1"/>
</dbReference>
<evidence type="ECO:0000256" key="1">
    <source>
        <dbReference type="RuleBase" id="RU004508"/>
    </source>
</evidence>
<dbReference type="Gene3D" id="3.90.1150.10">
    <property type="entry name" value="Aspartate Aminotransferase, domain 1"/>
    <property type="match status" value="1"/>
</dbReference>
<keyword evidence="2" id="KW-0808">Transferase</keyword>
<dbReference type="EMBL" id="JBHSJG010000005">
    <property type="protein sequence ID" value="MFC4986496.1"/>
    <property type="molecule type" value="Genomic_DNA"/>
</dbReference>
<name>A0ABD5Q9S7_9EURY</name>
<dbReference type="AlphaFoldDB" id="A0ABD5Q9S7"/>
<dbReference type="Proteomes" id="UP001595925">
    <property type="component" value="Unassembled WGS sequence"/>
</dbReference>
<keyword evidence="3" id="KW-1185">Reference proteome</keyword>
<protein>
    <submittedName>
        <fullName evidence="2">DegT/DnrJ/EryC1/StrS family aminotransferase</fullName>
    </submittedName>
</protein>
<dbReference type="PANTHER" id="PTHR30244:SF34">
    <property type="entry name" value="DTDP-4-AMINO-4,6-DIDEOXYGALACTOSE TRANSAMINASE"/>
    <property type="match status" value="1"/>
</dbReference>
<dbReference type="SUPFAM" id="SSF53383">
    <property type="entry name" value="PLP-dependent transferases"/>
    <property type="match status" value="1"/>
</dbReference>
<evidence type="ECO:0000313" key="3">
    <source>
        <dbReference type="Proteomes" id="UP001595925"/>
    </source>
</evidence>
<dbReference type="Pfam" id="PF01041">
    <property type="entry name" value="DegT_DnrJ_EryC1"/>
    <property type="match status" value="1"/>
</dbReference>
<comment type="caution">
    <text evidence="2">The sequence shown here is derived from an EMBL/GenBank/DDBJ whole genome shotgun (WGS) entry which is preliminary data.</text>
</comment>
<dbReference type="RefSeq" id="WP_224827980.1">
    <property type="nucleotide sequence ID" value="NZ_JAIVEF010000003.1"/>
</dbReference>
<dbReference type="InterPro" id="IPR000653">
    <property type="entry name" value="DegT/StrS_aminotransferase"/>
</dbReference>